<reference evidence="1" key="1">
    <citation type="submission" date="2014-09" db="EMBL/GenBank/DDBJ databases">
        <authorList>
            <person name="Magalhaes I.L.F."/>
            <person name="Oliveira U."/>
            <person name="Santos F.R."/>
            <person name="Vidigal T.H.D.A."/>
            <person name="Brescovit A.D."/>
            <person name="Santos A.J."/>
        </authorList>
    </citation>
    <scope>NUCLEOTIDE SEQUENCE</scope>
    <source>
        <tissue evidence="1">Shoot tissue taken approximately 20 cm above the soil surface</tissue>
    </source>
</reference>
<organism evidence="1">
    <name type="scientific">Arundo donax</name>
    <name type="common">Giant reed</name>
    <name type="synonym">Donax arundinaceus</name>
    <dbReference type="NCBI Taxonomy" id="35708"/>
    <lineage>
        <taxon>Eukaryota</taxon>
        <taxon>Viridiplantae</taxon>
        <taxon>Streptophyta</taxon>
        <taxon>Embryophyta</taxon>
        <taxon>Tracheophyta</taxon>
        <taxon>Spermatophyta</taxon>
        <taxon>Magnoliopsida</taxon>
        <taxon>Liliopsida</taxon>
        <taxon>Poales</taxon>
        <taxon>Poaceae</taxon>
        <taxon>PACMAD clade</taxon>
        <taxon>Arundinoideae</taxon>
        <taxon>Arundineae</taxon>
        <taxon>Arundo</taxon>
    </lineage>
</organism>
<accession>A0A0A9G425</accession>
<protein>
    <submittedName>
        <fullName evidence="1">Uncharacterized protein</fullName>
    </submittedName>
</protein>
<dbReference type="EMBL" id="GBRH01179692">
    <property type="protein sequence ID" value="JAE18204.1"/>
    <property type="molecule type" value="Transcribed_RNA"/>
</dbReference>
<reference evidence="1" key="2">
    <citation type="journal article" date="2015" name="Data Brief">
        <title>Shoot transcriptome of the giant reed, Arundo donax.</title>
        <authorList>
            <person name="Barrero R.A."/>
            <person name="Guerrero F.D."/>
            <person name="Moolhuijzen P."/>
            <person name="Goolsby J.A."/>
            <person name="Tidwell J."/>
            <person name="Bellgard S.E."/>
            <person name="Bellgard M.I."/>
        </authorList>
    </citation>
    <scope>NUCLEOTIDE SEQUENCE</scope>
    <source>
        <tissue evidence="1">Shoot tissue taken approximately 20 cm above the soil surface</tissue>
    </source>
</reference>
<proteinExistence type="predicted"/>
<dbReference type="AlphaFoldDB" id="A0A0A9G425"/>
<evidence type="ECO:0000313" key="1">
    <source>
        <dbReference type="EMBL" id="JAE18204.1"/>
    </source>
</evidence>
<name>A0A0A9G425_ARUDO</name>
<sequence>MNNSTNNQIQVGSGTRFLRQNRLSIDAL</sequence>